<dbReference type="InterPro" id="IPR001876">
    <property type="entry name" value="Znf_RanBP2"/>
</dbReference>
<dbReference type="SMART" id="SM00547">
    <property type="entry name" value="ZnF_RBZ"/>
    <property type="match status" value="2"/>
</dbReference>
<keyword evidence="3" id="KW-0862">Zinc</keyword>
<proteinExistence type="predicted"/>
<evidence type="ECO:0000256" key="1">
    <source>
        <dbReference type="ARBA" id="ARBA00022723"/>
    </source>
</evidence>
<evidence type="ECO:0000259" key="5">
    <source>
        <dbReference type="SMART" id="SM00547"/>
    </source>
</evidence>
<dbReference type="InParanoid" id="A0A1Z5JY10"/>
<feature type="region of interest" description="Disordered" evidence="4">
    <location>
        <begin position="354"/>
        <end position="376"/>
    </location>
</feature>
<organism evidence="6 7">
    <name type="scientific">Fistulifera solaris</name>
    <name type="common">Oleaginous diatom</name>
    <dbReference type="NCBI Taxonomy" id="1519565"/>
    <lineage>
        <taxon>Eukaryota</taxon>
        <taxon>Sar</taxon>
        <taxon>Stramenopiles</taxon>
        <taxon>Ochrophyta</taxon>
        <taxon>Bacillariophyta</taxon>
        <taxon>Bacillariophyceae</taxon>
        <taxon>Bacillariophycidae</taxon>
        <taxon>Naviculales</taxon>
        <taxon>Naviculaceae</taxon>
        <taxon>Fistulifera</taxon>
    </lineage>
</organism>
<feature type="region of interest" description="Disordered" evidence="4">
    <location>
        <begin position="1"/>
        <end position="59"/>
    </location>
</feature>
<protein>
    <recommendedName>
        <fullName evidence="5">RanBP2-type domain-containing protein</fullName>
    </recommendedName>
</protein>
<keyword evidence="1" id="KW-0479">Metal-binding</keyword>
<evidence type="ECO:0000256" key="3">
    <source>
        <dbReference type="ARBA" id="ARBA00022833"/>
    </source>
</evidence>
<accession>A0A1Z5JY10</accession>
<evidence type="ECO:0000256" key="4">
    <source>
        <dbReference type="SAM" id="MobiDB-lite"/>
    </source>
</evidence>
<reference evidence="6 7" key="1">
    <citation type="journal article" date="2015" name="Plant Cell">
        <title>Oil accumulation by the oleaginous diatom Fistulifera solaris as revealed by the genome and transcriptome.</title>
        <authorList>
            <person name="Tanaka T."/>
            <person name="Maeda Y."/>
            <person name="Veluchamy A."/>
            <person name="Tanaka M."/>
            <person name="Abida H."/>
            <person name="Marechal E."/>
            <person name="Bowler C."/>
            <person name="Muto M."/>
            <person name="Sunaga Y."/>
            <person name="Tanaka M."/>
            <person name="Yoshino T."/>
            <person name="Taniguchi T."/>
            <person name="Fukuda Y."/>
            <person name="Nemoto M."/>
            <person name="Matsumoto M."/>
            <person name="Wong P.S."/>
            <person name="Aburatani S."/>
            <person name="Fujibuchi W."/>
        </authorList>
    </citation>
    <scope>NUCLEOTIDE SEQUENCE [LARGE SCALE GENOMIC DNA]</scope>
    <source>
        <strain evidence="6 7">JPCC DA0580</strain>
    </source>
</reference>
<dbReference type="GO" id="GO:0008270">
    <property type="term" value="F:zinc ion binding"/>
    <property type="evidence" value="ECO:0007669"/>
    <property type="project" value="UniProtKB-KW"/>
</dbReference>
<evidence type="ECO:0000313" key="6">
    <source>
        <dbReference type="EMBL" id="GAX18776.1"/>
    </source>
</evidence>
<feature type="compositionally biased region" description="Low complexity" evidence="4">
    <location>
        <begin position="364"/>
        <end position="376"/>
    </location>
</feature>
<sequence length="433" mass="48247">MNRNDVVFPTTGNNSDVKPHKTSLPVVSPRQSPRVFDSYRSPRLPKSAGSSTAHPTFPKGALLEEKSVHLPMPSFHERMGWECAGCRSVNQSVLSNECSVCGMLKSVDFDSCESSDMSESMAGDDTSYSSIFFDGNASESSLSHHNFSILDHKQPEKMTGHMSLPVVLQSSTSSLTSHRTTRTSVPTRRATMPAVLDDDSTVISFRHWNGNNSVKPWDCAACTYRNDNPLHLVCEMCGHRRDAPETAASAQQDLSTTEEGDEELELLRTEQIRELIDIQRDILSQFGTRNNNNHNNSFSSHDAFHTADLQREIAELQQPSRLDYNDIDGTEYYELERIKEVIRAQQEIMMDFQKKRDVPHKKSLTSPGSTSSRISGESSMLLGAFNQPNTTPNQCLKASMKAARGMLRQEDLVLPILWGDDLGKADSSKGSKR</sequence>
<keyword evidence="7" id="KW-1185">Reference proteome</keyword>
<feature type="domain" description="RanBP2-type" evidence="5">
    <location>
        <begin position="215"/>
        <end position="240"/>
    </location>
</feature>
<dbReference type="EMBL" id="BDSP01000132">
    <property type="protein sequence ID" value="GAX18776.1"/>
    <property type="molecule type" value="Genomic_DNA"/>
</dbReference>
<dbReference type="Proteomes" id="UP000198406">
    <property type="component" value="Unassembled WGS sequence"/>
</dbReference>
<evidence type="ECO:0000313" key="7">
    <source>
        <dbReference type="Proteomes" id="UP000198406"/>
    </source>
</evidence>
<evidence type="ECO:0000256" key="2">
    <source>
        <dbReference type="ARBA" id="ARBA00022771"/>
    </source>
</evidence>
<keyword evidence="2" id="KW-0863">Zinc-finger</keyword>
<comment type="caution">
    <text evidence="6">The sequence shown here is derived from an EMBL/GenBank/DDBJ whole genome shotgun (WGS) entry which is preliminary data.</text>
</comment>
<feature type="domain" description="RanBP2-type" evidence="5">
    <location>
        <begin position="79"/>
        <end position="104"/>
    </location>
</feature>
<gene>
    <name evidence="6" type="ORF">FisN_26Hh075</name>
</gene>
<name>A0A1Z5JY10_FISSO</name>
<dbReference type="Gene3D" id="2.30.30.380">
    <property type="entry name" value="Zn-finger domain of Sec23/24"/>
    <property type="match status" value="1"/>
</dbReference>
<dbReference type="AlphaFoldDB" id="A0A1Z5JY10"/>